<dbReference type="InterPro" id="IPR000612">
    <property type="entry name" value="PMP3"/>
</dbReference>
<evidence type="ECO:0000256" key="2">
    <source>
        <dbReference type="ARBA" id="ARBA00009530"/>
    </source>
</evidence>
<proteinExistence type="inferred from homology"/>
<dbReference type="OrthoDB" id="2152119at2759"/>
<comment type="subcellular location">
    <subcellularLocation>
        <location evidence="1">Membrane</location>
    </subcellularLocation>
</comment>
<dbReference type="EMBL" id="PQXL01000208">
    <property type="protein sequence ID" value="THV49171.1"/>
    <property type="molecule type" value="Genomic_DNA"/>
</dbReference>
<sequence>MLISYNLSSLSYLYNQKTNQIKGPPVTVMAIAGVGADCLLNTILFLLGVIPGHIHGFYITCTYFSRKSKVRKGQYPGGPKMGIYSERVWYGGASSRRIDELWEKREAERVEKLEKKGRGFMGRKSQNDKNNGRGEVLRMHSDVGAERMDSSAGRGGGRGMGRSTTMV</sequence>
<reference evidence="8 9" key="1">
    <citation type="submission" date="2017-12" db="EMBL/GenBank/DDBJ databases">
        <title>Comparative genomics of Botrytis spp.</title>
        <authorList>
            <person name="Valero-Jimenez C.A."/>
            <person name="Tapia P."/>
            <person name="Veloso J."/>
            <person name="Silva-Moreno E."/>
            <person name="Staats M."/>
            <person name="Valdes J.H."/>
            <person name="Van Kan J.A.L."/>
        </authorList>
    </citation>
    <scope>NUCLEOTIDE SEQUENCE [LARGE SCALE GENOMIC DNA]</scope>
    <source>
        <strain evidence="8 9">MUCL435</strain>
    </source>
</reference>
<evidence type="ECO:0000313" key="9">
    <source>
        <dbReference type="Proteomes" id="UP000308671"/>
    </source>
</evidence>
<feature type="region of interest" description="Disordered" evidence="6">
    <location>
        <begin position="144"/>
        <end position="167"/>
    </location>
</feature>
<comment type="caution">
    <text evidence="8">The sequence shown here is derived from an EMBL/GenBank/DDBJ whole genome shotgun (WGS) entry which is preliminary data.</text>
</comment>
<dbReference type="GO" id="GO:0016020">
    <property type="term" value="C:membrane"/>
    <property type="evidence" value="ECO:0007669"/>
    <property type="project" value="UniProtKB-SubCell"/>
</dbReference>
<name>A0A4S8QXD0_9HELO</name>
<evidence type="ECO:0000313" key="8">
    <source>
        <dbReference type="EMBL" id="THV49171.1"/>
    </source>
</evidence>
<evidence type="ECO:0000256" key="7">
    <source>
        <dbReference type="SAM" id="Phobius"/>
    </source>
</evidence>
<gene>
    <name evidence="8" type="ORF">BGAL_0208g00220</name>
</gene>
<keyword evidence="4 7" id="KW-1133">Transmembrane helix</keyword>
<accession>A0A4S8QXD0</accession>
<evidence type="ECO:0000256" key="4">
    <source>
        <dbReference type="ARBA" id="ARBA00022989"/>
    </source>
</evidence>
<organism evidence="8 9">
    <name type="scientific">Botrytis galanthina</name>
    <dbReference type="NCBI Taxonomy" id="278940"/>
    <lineage>
        <taxon>Eukaryota</taxon>
        <taxon>Fungi</taxon>
        <taxon>Dikarya</taxon>
        <taxon>Ascomycota</taxon>
        <taxon>Pezizomycotina</taxon>
        <taxon>Leotiomycetes</taxon>
        <taxon>Helotiales</taxon>
        <taxon>Sclerotiniaceae</taxon>
        <taxon>Botrytis</taxon>
    </lineage>
</organism>
<evidence type="ECO:0000256" key="6">
    <source>
        <dbReference type="SAM" id="MobiDB-lite"/>
    </source>
</evidence>
<dbReference type="Pfam" id="PF01679">
    <property type="entry name" value="Pmp3"/>
    <property type="match status" value="1"/>
</dbReference>
<evidence type="ECO:0000256" key="1">
    <source>
        <dbReference type="ARBA" id="ARBA00004370"/>
    </source>
</evidence>
<dbReference type="Proteomes" id="UP000308671">
    <property type="component" value="Unassembled WGS sequence"/>
</dbReference>
<comment type="similarity">
    <text evidence="2">Belongs to the UPF0057 (PMP3) family.</text>
</comment>
<keyword evidence="5 7" id="KW-0472">Membrane</keyword>
<dbReference type="AlphaFoldDB" id="A0A4S8QXD0"/>
<keyword evidence="9" id="KW-1185">Reference proteome</keyword>
<keyword evidence="3 7" id="KW-0812">Transmembrane</keyword>
<feature type="transmembrane region" description="Helical" evidence="7">
    <location>
        <begin position="43"/>
        <end position="64"/>
    </location>
</feature>
<protein>
    <submittedName>
        <fullName evidence="8">Uncharacterized protein</fullName>
    </submittedName>
</protein>
<evidence type="ECO:0000256" key="5">
    <source>
        <dbReference type="ARBA" id="ARBA00023136"/>
    </source>
</evidence>
<evidence type="ECO:0000256" key="3">
    <source>
        <dbReference type="ARBA" id="ARBA00022692"/>
    </source>
</evidence>